<reference evidence="2 3" key="1">
    <citation type="submission" date="2020-07" db="EMBL/GenBank/DDBJ databases">
        <authorList>
            <person name="Feng H."/>
        </authorList>
    </citation>
    <scope>NUCLEOTIDE SEQUENCE [LARGE SCALE GENOMIC DNA]</scope>
    <source>
        <strain evidence="3">s-10</strain>
    </source>
</reference>
<dbReference type="SUPFAM" id="SSF55729">
    <property type="entry name" value="Acyl-CoA N-acyltransferases (Nat)"/>
    <property type="match status" value="1"/>
</dbReference>
<evidence type="ECO:0000313" key="2">
    <source>
        <dbReference type="EMBL" id="MBA4494684.1"/>
    </source>
</evidence>
<name>A0A7W1WRM5_9BACL</name>
<accession>A0A7W1WRM5</accession>
<dbReference type="InterPro" id="IPR051554">
    <property type="entry name" value="Acetyltransferase_Eis"/>
</dbReference>
<dbReference type="PANTHER" id="PTHR37817">
    <property type="entry name" value="N-ACETYLTRANSFERASE EIS"/>
    <property type="match status" value="1"/>
</dbReference>
<dbReference type="EMBL" id="JACEIQ010000009">
    <property type="protein sequence ID" value="MBA4494684.1"/>
    <property type="molecule type" value="Genomic_DNA"/>
</dbReference>
<keyword evidence="3" id="KW-1185">Reference proteome</keyword>
<dbReference type="PROSITE" id="PS51186">
    <property type="entry name" value="GNAT"/>
    <property type="match status" value="1"/>
</dbReference>
<evidence type="ECO:0000259" key="1">
    <source>
        <dbReference type="PROSITE" id="PS51186"/>
    </source>
</evidence>
<dbReference type="CDD" id="cd04301">
    <property type="entry name" value="NAT_SF"/>
    <property type="match status" value="1"/>
</dbReference>
<dbReference type="GO" id="GO:0030649">
    <property type="term" value="P:aminoglycoside antibiotic catabolic process"/>
    <property type="evidence" value="ECO:0007669"/>
    <property type="project" value="TreeGrafter"/>
</dbReference>
<dbReference type="Gene3D" id="3.40.630.30">
    <property type="match status" value="1"/>
</dbReference>
<gene>
    <name evidence="2" type="ORF">H1191_10240</name>
</gene>
<organism evidence="2 3">
    <name type="scientific">Paenactinomyces guangxiensis</name>
    <dbReference type="NCBI Taxonomy" id="1490290"/>
    <lineage>
        <taxon>Bacteria</taxon>
        <taxon>Bacillati</taxon>
        <taxon>Bacillota</taxon>
        <taxon>Bacilli</taxon>
        <taxon>Bacillales</taxon>
        <taxon>Thermoactinomycetaceae</taxon>
        <taxon>Paenactinomyces</taxon>
    </lineage>
</organism>
<sequence length="377" mass="41823">MAEIEIRMLNSDEFEEAVQLSNQTFRSSDQSSMELAFPQVFSLSLRQSYGAFKNGKMVSFIGLVPAIIHIGAASLNVFSIGSVCTEPASRGKGYASKILNHILAHADRAGASLLLVSGYGPLYTRANCFRFGTVMRYSVEAESAEAIVKNHSDSDCEIRELTAADWFDISELARKRIIRYEQSVWDLAALMRSQAMASCMKMHHKVLLAGANEGLKAFLVLGLPNDPQQNSDAMAVEWGGDGDSIGQLLAYAAQKYQVSRIEVPVPWHETSLAKVLAPAKKTRDQNLGTVHIVDFERFIRQIRPFLHEKSDSVTQRLQLKASGKKNVEIELDGHHAILDSRSFVSLVFDQIRAVLTMSKLAAVFKSKKFDDCNLCFI</sequence>
<dbReference type="Pfam" id="PF13527">
    <property type="entry name" value="Acetyltransf_9"/>
    <property type="match status" value="1"/>
</dbReference>
<dbReference type="GO" id="GO:0034069">
    <property type="term" value="F:aminoglycoside N-acetyltransferase activity"/>
    <property type="evidence" value="ECO:0007669"/>
    <property type="project" value="TreeGrafter"/>
</dbReference>
<dbReference type="PANTHER" id="PTHR37817:SF1">
    <property type="entry name" value="N-ACETYLTRANSFERASE EIS"/>
    <property type="match status" value="1"/>
</dbReference>
<dbReference type="InterPro" id="IPR000182">
    <property type="entry name" value="GNAT_dom"/>
</dbReference>
<dbReference type="Proteomes" id="UP000535491">
    <property type="component" value="Unassembled WGS sequence"/>
</dbReference>
<keyword evidence="2" id="KW-0808">Transferase</keyword>
<protein>
    <submittedName>
        <fullName evidence="2">GNAT family N-acetyltransferase</fullName>
    </submittedName>
</protein>
<dbReference type="AlphaFoldDB" id="A0A7W1WRM5"/>
<evidence type="ECO:0000313" key="3">
    <source>
        <dbReference type="Proteomes" id="UP000535491"/>
    </source>
</evidence>
<proteinExistence type="predicted"/>
<dbReference type="RefSeq" id="WP_181751923.1">
    <property type="nucleotide sequence ID" value="NZ_JACEIQ010000009.1"/>
</dbReference>
<feature type="domain" description="N-acetyltransferase" evidence="1">
    <location>
        <begin position="4"/>
        <end position="154"/>
    </location>
</feature>
<dbReference type="InterPro" id="IPR016181">
    <property type="entry name" value="Acyl_CoA_acyltransferase"/>
</dbReference>
<comment type="caution">
    <text evidence="2">The sequence shown here is derived from an EMBL/GenBank/DDBJ whole genome shotgun (WGS) entry which is preliminary data.</text>
</comment>